<dbReference type="Gene3D" id="2.60.120.200">
    <property type="match status" value="3"/>
</dbReference>
<dbReference type="GO" id="GO:0006955">
    <property type="term" value="P:immune response"/>
    <property type="evidence" value="ECO:0007669"/>
    <property type="project" value="InterPro"/>
</dbReference>
<feature type="domain" description="LamG-like jellyroll fold" evidence="5">
    <location>
        <begin position="1232"/>
        <end position="1401"/>
    </location>
</feature>
<dbReference type="PANTHER" id="PTHR46943:SF1">
    <property type="entry name" value="PENTRAXIN-RELATED PROTEIN PTX3"/>
    <property type="match status" value="1"/>
</dbReference>
<sequence>MLSAGIGGLLTAGLLPAPLGAAAWAAPRPSAAAAAHAPDAQAPDEDSALEQAKRTGREVEVTSLRGESADVVATPAGKLQARQYLRPVRTRASGSWRDIDTDLAKTSDGTVAPKAAVVDLTFSGGGDKPLVTLRKAGRELELSWPGTLPAPVLDGAQATYPDVLPGVDLRMGAQADGFTQLLIVKSAQAAASSQLAQLRLKLSAAGMDVKETTAGGLEALDKGAGSPVFEAPTPLMWDSSTGGKTSAVRKGLKSVPAKGKAARAAGRVSASGVEGDEPSAGESGKLAPVGVDVPAGQDQVVLKPDADVLKGKDTVYPVYIDPQWSTPRATSWTMASKYWASSPQWKFNGDHDAGMGYCDWNHCQPEDTKRLFYQIPTSAFAGKSVLSAEFVVRNTWSASCKEKEVELWRTRPISSSTTWNSQNESGFWQKQLASDSFAHGYEGCSAKDAEFGVRSAVQEAADNKWPTLTFGLKAGSESDALAWKRFSDKAYLRVTYNRPPPQVRPSQLTMEYGGTCKKSGAPARIRTRGKIHANHVTDPDHDRVQVQFQASWDAGDGKGTTARWKPGLTTAKQSGWDFVVSLPASIPTNKTVSWAVRTYDGAQYSPWSFTGSAEACYFVLDTTVPAAPTVSSGEYPPSDPENPDDPWLDGVGQYGTFTVADSHRDVNRYVYGINGDPSSKSTVTTSAGAARNISVQPEKPGLNFVTVQAFDTAGNSSEIRTYRFRVKAGQPERATWQFDEPAGAAEAKGSTPARTADLHGGATPGADGVAGTALSLNGTDGYAATDIPVVDTSRGFSVSAWVRPSQIPDHPAIVATQPGNHRPGFELYYSADLKRWVFNQYTADSPDAGIARAMAAQPGGVTANAWTHLVGAYDSTAKVLQLYVDGKLAGQTPYTTAWNARRGLQLGAGSYGGTPGSFFPGSIDEVQVFDKSVSAGEVTRLYNKERIHGPGRPARAVFPLDEPAAAQQVTAHGEVLPAVLHGGAEPGTAGVAGNALTLDGKDDHASVDAAHFNTERSYAVTAWARVTDATRNQTVVAQDGSFLSAFYLSYEASGGVWSARLASKDATDGNVTQQRIASKQKASIGNWVHLAAVHDTIDNTVSLYVNGILQGSTAASQAWYGDGGLQIGRALYRGAYTDYLTGQIDDVRVFDRPVSEGEIHQLVQRRPVLTGRWQFDQAADPGANSVARGPAMTLGGGAKQVPGAGFLGDGGLVLDGKQQDYASSTLPFDTSESFTVTAWVQAASVPSRPSALVSAEGTNTSSFVSGFIPNLKDPTAEGFWTLAMPRADTVDAELDWAGNAQSFNSVTDWNHLAVVYDGFAKQARIYVNGQLGEAACIDGNDDGQADDAACIEAVPWAENVISFKALKSLQLGRDKGHGSFGDYWPGAIDDVWTFQGALSDAQINQLSSAWVGLPTEVPNVPDGG</sequence>
<evidence type="ECO:0000256" key="3">
    <source>
        <dbReference type="SAM" id="MobiDB-lite"/>
    </source>
</evidence>
<proteinExistence type="predicted"/>
<gene>
    <name evidence="6" type="ORF">TPA0598_03_07280</name>
</gene>
<dbReference type="SUPFAM" id="SSF49899">
    <property type="entry name" value="Concanavalin A-like lectins/glucanases"/>
    <property type="match status" value="3"/>
</dbReference>
<feature type="domain" description="LamG-like jellyroll fold" evidence="5">
    <location>
        <begin position="1016"/>
        <end position="1157"/>
    </location>
</feature>
<dbReference type="Pfam" id="PF13385">
    <property type="entry name" value="Laminin_G_3"/>
    <property type="match status" value="3"/>
</dbReference>
<dbReference type="InterPro" id="IPR042837">
    <property type="entry name" value="PTX3"/>
</dbReference>
<organism evidence="6 7">
    <name type="scientific">Streptomyces lydicamycinicus</name>
    <dbReference type="NCBI Taxonomy" id="1546107"/>
    <lineage>
        <taxon>Bacteria</taxon>
        <taxon>Bacillati</taxon>
        <taxon>Actinomycetota</taxon>
        <taxon>Actinomycetes</taxon>
        <taxon>Kitasatosporales</taxon>
        <taxon>Streptomycetaceae</taxon>
        <taxon>Streptomyces</taxon>
    </lineage>
</organism>
<dbReference type="InterPro" id="IPR013320">
    <property type="entry name" value="ConA-like_dom_sf"/>
</dbReference>
<feature type="region of interest" description="Disordered" evidence="3">
    <location>
        <begin position="31"/>
        <end position="62"/>
    </location>
</feature>
<evidence type="ECO:0000256" key="4">
    <source>
        <dbReference type="SAM" id="SignalP"/>
    </source>
</evidence>
<reference evidence="6 7" key="2">
    <citation type="journal article" date="2015" name="Stand. Genomic Sci.">
        <title>Draft genome sequence of marine-derived Streptomyces sp. TP-A0598, a producer of anti-MRSA antibiotic lydicamycins.</title>
        <authorList>
            <person name="Komaki H."/>
            <person name="Ichikawa N."/>
            <person name="Hosoyama A."/>
            <person name="Fujita N."/>
            <person name="Igarashi Y."/>
        </authorList>
    </citation>
    <scope>NUCLEOTIDE SEQUENCE [LARGE SCALE GENOMIC DNA]</scope>
    <source>
        <strain evidence="6 7">NBRC 110027</strain>
    </source>
</reference>
<dbReference type="SMART" id="SM00560">
    <property type="entry name" value="LamGL"/>
    <property type="match status" value="3"/>
</dbReference>
<feature type="compositionally biased region" description="Low complexity" evidence="3">
    <location>
        <begin position="31"/>
        <end position="41"/>
    </location>
</feature>
<feature type="compositionally biased region" description="Low complexity" evidence="3">
    <location>
        <begin position="259"/>
        <end position="273"/>
    </location>
</feature>
<evidence type="ECO:0000256" key="2">
    <source>
        <dbReference type="ARBA" id="ARBA00023157"/>
    </source>
</evidence>
<dbReference type="EMBL" id="BBNO01000003">
    <property type="protein sequence ID" value="GAO08267.1"/>
    <property type="molecule type" value="Genomic_DNA"/>
</dbReference>
<feature type="compositionally biased region" description="Basic and acidic residues" evidence="3">
    <location>
        <begin position="51"/>
        <end position="60"/>
    </location>
</feature>
<name>A0A0N7YLA5_9ACTN</name>
<accession>A0A0N7YLA5</accession>
<evidence type="ECO:0000313" key="6">
    <source>
        <dbReference type="EMBL" id="GAO08267.1"/>
    </source>
</evidence>
<feature type="chain" id="PRO_5039472751" description="LamG-like jellyroll fold domain-containing protein" evidence="4">
    <location>
        <begin position="26"/>
        <end position="1424"/>
    </location>
</feature>
<reference evidence="7" key="1">
    <citation type="submission" date="2014-09" db="EMBL/GenBank/DDBJ databases">
        <title>Whole genome shotgun sequence of Streptomyces sp. NBRC 110027.</title>
        <authorList>
            <person name="Komaki H."/>
            <person name="Ichikawa N."/>
            <person name="Katano-Makiyama Y."/>
            <person name="Hosoyama A."/>
            <person name="Hashimoto M."/>
            <person name="Uohara A."/>
            <person name="Kitahashi Y."/>
            <person name="Ohji S."/>
            <person name="Kimura A."/>
            <person name="Yamazoe A."/>
            <person name="Igarashi Y."/>
            <person name="Fujita N."/>
        </authorList>
    </citation>
    <scope>NUCLEOTIDE SEQUENCE [LARGE SCALE GENOMIC DNA]</scope>
    <source>
        <strain evidence="7">NBRC 110027</strain>
    </source>
</reference>
<feature type="signal peptide" evidence="4">
    <location>
        <begin position="1"/>
        <end position="25"/>
    </location>
</feature>
<dbReference type="InterPro" id="IPR006558">
    <property type="entry name" value="LamG-like"/>
</dbReference>
<dbReference type="Proteomes" id="UP000048965">
    <property type="component" value="Unassembled WGS sequence"/>
</dbReference>
<evidence type="ECO:0000259" key="5">
    <source>
        <dbReference type="SMART" id="SM00560"/>
    </source>
</evidence>
<evidence type="ECO:0000256" key="1">
    <source>
        <dbReference type="ARBA" id="ARBA00022729"/>
    </source>
</evidence>
<feature type="domain" description="LamG-like jellyroll fold" evidence="5">
    <location>
        <begin position="794"/>
        <end position="936"/>
    </location>
</feature>
<protein>
    <recommendedName>
        <fullName evidence="5">LamG-like jellyroll fold domain-containing protein</fullName>
    </recommendedName>
</protein>
<evidence type="ECO:0000313" key="7">
    <source>
        <dbReference type="Proteomes" id="UP000048965"/>
    </source>
</evidence>
<feature type="region of interest" description="Disordered" evidence="3">
    <location>
        <begin position="259"/>
        <end position="285"/>
    </location>
</feature>
<keyword evidence="1 4" id="KW-0732">Signal</keyword>
<comment type="caution">
    <text evidence="6">The sequence shown here is derived from an EMBL/GenBank/DDBJ whole genome shotgun (WGS) entry which is preliminary data.</text>
</comment>
<dbReference type="PANTHER" id="PTHR46943">
    <property type="entry name" value="PENTRAXIN-RELATED PROTEIN PTX3"/>
    <property type="match status" value="1"/>
</dbReference>
<keyword evidence="7" id="KW-1185">Reference proteome</keyword>
<keyword evidence="2" id="KW-1015">Disulfide bond</keyword>